<protein>
    <submittedName>
        <fullName evidence="3">Uncharacterized protein</fullName>
    </submittedName>
</protein>
<reference evidence="3" key="2">
    <citation type="submission" date="2025-08" db="UniProtKB">
        <authorList>
            <consortium name="Ensembl"/>
        </authorList>
    </citation>
    <scope>IDENTIFICATION</scope>
</reference>
<keyword evidence="2" id="KW-0472">Membrane</keyword>
<evidence type="ECO:0000313" key="4">
    <source>
        <dbReference type="Proteomes" id="UP000007875"/>
    </source>
</evidence>
<evidence type="ECO:0000313" key="3">
    <source>
        <dbReference type="Ensembl" id="ENSCSAVP00000007391.1"/>
    </source>
</evidence>
<reference evidence="3" key="3">
    <citation type="submission" date="2025-09" db="UniProtKB">
        <authorList>
            <consortium name="Ensembl"/>
        </authorList>
    </citation>
    <scope>IDENTIFICATION</scope>
</reference>
<dbReference type="HOGENOM" id="CLU_2399012_0_0_1"/>
<accession>H2YPY3</accession>
<feature type="compositionally biased region" description="Polar residues" evidence="1">
    <location>
        <begin position="10"/>
        <end position="20"/>
    </location>
</feature>
<evidence type="ECO:0000256" key="1">
    <source>
        <dbReference type="SAM" id="MobiDB-lite"/>
    </source>
</evidence>
<proteinExistence type="predicted"/>
<evidence type="ECO:0000256" key="2">
    <source>
        <dbReference type="SAM" id="Phobius"/>
    </source>
</evidence>
<dbReference type="Ensembl" id="ENSCSAVT00000007488.1">
    <property type="protein sequence ID" value="ENSCSAVP00000007391.1"/>
    <property type="gene ID" value="ENSCSAVG00000004413.1"/>
</dbReference>
<dbReference type="AlphaFoldDB" id="H2YPY3"/>
<organism evidence="3 4">
    <name type="scientific">Ciona savignyi</name>
    <name type="common">Pacific transparent sea squirt</name>
    <dbReference type="NCBI Taxonomy" id="51511"/>
    <lineage>
        <taxon>Eukaryota</taxon>
        <taxon>Metazoa</taxon>
        <taxon>Chordata</taxon>
        <taxon>Tunicata</taxon>
        <taxon>Ascidiacea</taxon>
        <taxon>Phlebobranchia</taxon>
        <taxon>Cionidae</taxon>
        <taxon>Ciona</taxon>
    </lineage>
</organism>
<keyword evidence="2" id="KW-0812">Transmembrane</keyword>
<keyword evidence="2" id="KW-1133">Transmembrane helix</keyword>
<dbReference type="Proteomes" id="UP000007875">
    <property type="component" value="Unassembled WGS sequence"/>
</dbReference>
<sequence length="93" mass="10734">MGKRRAVSCSEPSGQTSPQHSGFRRFLWLSPLFVASVTFCGVRHFLWLLSLFYVSMFMVKCVARWCVQLIKCSKFIFAQFSKSTHKNSDLPSY</sequence>
<dbReference type="GeneTree" id="ENSGT00940000154383"/>
<feature type="transmembrane region" description="Helical" evidence="2">
    <location>
        <begin position="26"/>
        <end position="54"/>
    </location>
</feature>
<feature type="region of interest" description="Disordered" evidence="1">
    <location>
        <begin position="1"/>
        <end position="21"/>
    </location>
</feature>
<keyword evidence="4" id="KW-1185">Reference proteome</keyword>
<name>H2YPY3_CIOSA</name>
<reference evidence="4" key="1">
    <citation type="submission" date="2003-08" db="EMBL/GenBank/DDBJ databases">
        <authorList>
            <person name="Birren B."/>
            <person name="Nusbaum C."/>
            <person name="Abebe A."/>
            <person name="Abouelleil A."/>
            <person name="Adekoya E."/>
            <person name="Ait-zahra M."/>
            <person name="Allen N."/>
            <person name="Allen T."/>
            <person name="An P."/>
            <person name="Anderson M."/>
            <person name="Anderson S."/>
            <person name="Arachchi H."/>
            <person name="Armbruster J."/>
            <person name="Bachantsang P."/>
            <person name="Baldwin J."/>
            <person name="Barry A."/>
            <person name="Bayul T."/>
            <person name="Blitshsteyn B."/>
            <person name="Bloom T."/>
            <person name="Blye J."/>
            <person name="Boguslavskiy L."/>
            <person name="Borowsky M."/>
            <person name="Boukhgalter B."/>
            <person name="Brunache A."/>
            <person name="Butler J."/>
            <person name="Calixte N."/>
            <person name="Calvo S."/>
            <person name="Camarata J."/>
            <person name="Campo K."/>
            <person name="Chang J."/>
            <person name="Cheshatsang Y."/>
            <person name="Citroen M."/>
            <person name="Collymore A."/>
            <person name="Considine T."/>
            <person name="Cook A."/>
            <person name="Cooke P."/>
            <person name="Corum B."/>
            <person name="Cuomo C."/>
            <person name="David R."/>
            <person name="Dawoe T."/>
            <person name="Degray S."/>
            <person name="Dodge S."/>
            <person name="Dooley K."/>
            <person name="Dorje P."/>
            <person name="Dorjee K."/>
            <person name="Dorris L."/>
            <person name="Duffey N."/>
            <person name="Dupes A."/>
            <person name="Elkins T."/>
            <person name="Engels R."/>
            <person name="Erickson J."/>
            <person name="Farina A."/>
            <person name="Faro S."/>
            <person name="Ferreira P."/>
            <person name="Fischer H."/>
            <person name="Fitzgerald M."/>
            <person name="Foley K."/>
            <person name="Gage D."/>
            <person name="Galagan J."/>
            <person name="Gearin G."/>
            <person name="Gnerre S."/>
            <person name="Gnirke A."/>
            <person name="Goyette A."/>
            <person name="Graham J."/>
            <person name="Grandbois E."/>
            <person name="Gyaltsen K."/>
            <person name="Hafez N."/>
            <person name="Hagopian D."/>
            <person name="Hagos B."/>
            <person name="Hall J."/>
            <person name="Hatcher B."/>
            <person name="Heller A."/>
            <person name="Higgins H."/>
            <person name="Honan T."/>
            <person name="Horn A."/>
            <person name="Houde N."/>
            <person name="Hughes L."/>
            <person name="Hulme W."/>
            <person name="Husby E."/>
            <person name="Iliev I."/>
            <person name="Jaffe D."/>
            <person name="Jones C."/>
            <person name="Kamal M."/>
            <person name="Kamat A."/>
            <person name="Kamvysselis M."/>
            <person name="Karlsson E."/>
            <person name="Kells C."/>
            <person name="Kieu A."/>
            <person name="Kisner P."/>
            <person name="Kodira C."/>
            <person name="Kulbokas E."/>
            <person name="Labutti K."/>
            <person name="Lama D."/>
            <person name="Landers T."/>
            <person name="Leger J."/>
            <person name="Levine S."/>
            <person name="Lewis D."/>
            <person name="Lewis T."/>
            <person name="Lindblad-toh K."/>
            <person name="Liu X."/>
            <person name="Lokyitsang T."/>
            <person name="Lokyitsang Y."/>
            <person name="Lucien O."/>
            <person name="Lui A."/>
            <person name="Ma L.J."/>
            <person name="Mabbitt R."/>
            <person name="Macdonald J."/>
            <person name="Maclean C."/>
            <person name="Major J."/>
            <person name="Manning J."/>
            <person name="Marabella R."/>
            <person name="Maru K."/>
            <person name="Matthews C."/>
            <person name="Mauceli E."/>
            <person name="Mccarthy M."/>
            <person name="Mcdonough S."/>
            <person name="Mcghee T."/>
            <person name="Meldrim J."/>
            <person name="Meneus L."/>
            <person name="Mesirov J."/>
            <person name="Mihalev A."/>
            <person name="Mihova T."/>
            <person name="Mikkelsen T."/>
            <person name="Mlenga V."/>
            <person name="Moru K."/>
            <person name="Mozes J."/>
            <person name="Mulrain L."/>
            <person name="Munson G."/>
            <person name="Naylor J."/>
            <person name="Newes C."/>
            <person name="Nguyen C."/>
            <person name="Nguyen N."/>
            <person name="Nguyen T."/>
            <person name="Nicol R."/>
            <person name="Nielsen C."/>
            <person name="Nizzari M."/>
            <person name="Norbu C."/>
            <person name="Norbu N."/>
            <person name="O'donnell P."/>
            <person name="Okoawo O."/>
            <person name="O'leary S."/>
            <person name="Omotosho B."/>
            <person name="O'neill K."/>
            <person name="Osman S."/>
            <person name="Parker S."/>
            <person name="Perrin D."/>
            <person name="Phunkhang P."/>
            <person name="Piqani B."/>
            <person name="Purcell S."/>
            <person name="Rachupka T."/>
            <person name="Ramasamy U."/>
            <person name="Rameau R."/>
            <person name="Ray V."/>
            <person name="Raymond C."/>
            <person name="Retta R."/>
            <person name="Richardson S."/>
            <person name="Rise C."/>
            <person name="Rodriguez J."/>
            <person name="Rogers J."/>
            <person name="Rogov P."/>
            <person name="Rutman M."/>
            <person name="Schupbach R."/>
            <person name="Seaman C."/>
            <person name="Settipalli S."/>
            <person name="Sharpe T."/>
            <person name="Sheridan J."/>
            <person name="Sherpa N."/>
            <person name="Shi J."/>
            <person name="Smirnov S."/>
            <person name="Smith C."/>
            <person name="Sougnez C."/>
            <person name="Spencer B."/>
            <person name="Stalker J."/>
            <person name="Stange-thomann N."/>
            <person name="Stavropoulos S."/>
            <person name="Stetson K."/>
            <person name="Stone C."/>
            <person name="Stone S."/>
            <person name="Stubbs M."/>
            <person name="Talamas J."/>
            <person name="Tchuinga P."/>
            <person name="Tenzing P."/>
            <person name="Tesfaye S."/>
            <person name="Theodore J."/>
            <person name="Thoulutsang Y."/>
            <person name="Topham K."/>
            <person name="Towey S."/>
            <person name="Tsamla T."/>
            <person name="Tsomo N."/>
            <person name="Vallee D."/>
            <person name="Vassiliev H."/>
            <person name="Venkataraman V."/>
            <person name="Vinson J."/>
            <person name="Vo A."/>
            <person name="Wade C."/>
            <person name="Wang S."/>
            <person name="Wangchuk T."/>
            <person name="Wangdi T."/>
            <person name="Whittaker C."/>
            <person name="Wilkinson J."/>
            <person name="Wu Y."/>
            <person name="Wyman D."/>
            <person name="Yadav S."/>
            <person name="Yang S."/>
            <person name="Yang X."/>
            <person name="Yeager S."/>
            <person name="Yee E."/>
            <person name="Young G."/>
            <person name="Zainoun J."/>
            <person name="Zembeck L."/>
            <person name="Zimmer A."/>
            <person name="Zody M."/>
            <person name="Lander E."/>
        </authorList>
    </citation>
    <scope>NUCLEOTIDE SEQUENCE [LARGE SCALE GENOMIC DNA]</scope>
</reference>